<evidence type="ECO:0000259" key="1">
    <source>
        <dbReference type="Pfam" id="PF08242"/>
    </source>
</evidence>
<sequence>MARPNPDPDGMAEILDFDAEVLTEHTASITAQLPVETAPRHIVDLGCGTGAGTFALLARFPEAEVTAVDASAGHLQRLREKAQRLGLADRVRTVVADLDAQWPELGRAELVWASASLHHMADPARALRKVHELLAPGGLFAVVELTDFPRFLPPDAPEERPGLEERCHAALAHHHTEHVPHRGADWGAELAAAGFTVEGERTITVDVDGSRSEAVGPYALSSLKRLRDGASSALAPEDLDALDRLLDTDGPLSILRRGDLAVRTERTVWSARRDGGSLGLKAAIRS</sequence>
<keyword evidence="3" id="KW-1185">Reference proteome</keyword>
<accession>A0A919GW74</accession>
<dbReference type="Proteomes" id="UP000600026">
    <property type="component" value="Unassembled WGS sequence"/>
</dbReference>
<reference evidence="2" key="1">
    <citation type="submission" date="2020-09" db="EMBL/GenBank/DDBJ databases">
        <title>Whole genome shotgun sequence of Streptomyces xanthophaeus NBRC 12829.</title>
        <authorList>
            <person name="Komaki H."/>
            <person name="Tamura T."/>
        </authorList>
    </citation>
    <scope>NUCLEOTIDE SEQUENCE</scope>
    <source>
        <strain evidence="2">NBRC 12829</strain>
    </source>
</reference>
<gene>
    <name evidence="2" type="ORF">Sxan_24130</name>
</gene>
<dbReference type="GO" id="GO:0008168">
    <property type="term" value="F:methyltransferase activity"/>
    <property type="evidence" value="ECO:0007669"/>
    <property type="project" value="UniProtKB-ARBA"/>
</dbReference>
<dbReference type="PANTHER" id="PTHR43861:SF1">
    <property type="entry name" value="TRANS-ACONITATE 2-METHYLTRANSFERASE"/>
    <property type="match status" value="1"/>
</dbReference>
<dbReference type="Gene3D" id="3.40.50.150">
    <property type="entry name" value="Vaccinia Virus protein VP39"/>
    <property type="match status" value="1"/>
</dbReference>
<organism evidence="2 3">
    <name type="scientific">Streptomyces xanthophaeus</name>
    <dbReference type="NCBI Taxonomy" id="67385"/>
    <lineage>
        <taxon>Bacteria</taxon>
        <taxon>Bacillati</taxon>
        <taxon>Actinomycetota</taxon>
        <taxon>Actinomycetes</taxon>
        <taxon>Kitasatosporales</taxon>
        <taxon>Streptomycetaceae</taxon>
        <taxon>Streptomyces</taxon>
    </lineage>
</organism>
<dbReference type="SUPFAM" id="SSF53335">
    <property type="entry name" value="S-adenosyl-L-methionine-dependent methyltransferases"/>
    <property type="match status" value="1"/>
</dbReference>
<name>A0A919GW74_9ACTN</name>
<protein>
    <recommendedName>
        <fullName evidence="1">Methyltransferase type 12 domain-containing protein</fullName>
    </recommendedName>
</protein>
<dbReference type="PANTHER" id="PTHR43861">
    <property type="entry name" value="TRANS-ACONITATE 2-METHYLTRANSFERASE-RELATED"/>
    <property type="match status" value="1"/>
</dbReference>
<comment type="caution">
    <text evidence="2">The sequence shown here is derived from an EMBL/GenBank/DDBJ whole genome shotgun (WGS) entry which is preliminary data.</text>
</comment>
<dbReference type="InterPro" id="IPR029063">
    <property type="entry name" value="SAM-dependent_MTases_sf"/>
</dbReference>
<feature type="domain" description="Methyltransferase type 12" evidence="1">
    <location>
        <begin position="43"/>
        <end position="140"/>
    </location>
</feature>
<proteinExistence type="predicted"/>
<dbReference type="EMBL" id="BNEE01000006">
    <property type="protein sequence ID" value="GHI85049.1"/>
    <property type="molecule type" value="Genomic_DNA"/>
</dbReference>
<dbReference type="AlphaFoldDB" id="A0A919GW74"/>
<evidence type="ECO:0000313" key="2">
    <source>
        <dbReference type="EMBL" id="GHI85049.1"/>
    </source>
</evidence>
<dbReference type="CDD" id="cd02440">
    <property type="entry name" value="AdoMet_MTases"/>
    <property type="match status" value="1"/>
</dbReference>
<dbReference type="GO" id="GO:0017000">
    <property type="term" value="P:antibiotic biosynthetic process"/>
    <property type="evidence" value="ECO:0007669"/>
    <property type="project" value="UniProtKB-ARBA"/>
</dbReference>
<dbReference type="InterPro" id="IPR013217">
    <property type="entry name" value="Methyltransf_12"/>
</dbReference>
<evidence type="ECO:0000313" key="3">
    <source>
        <dbReference type="Proteomes" id="UP000600026"/>
    </source>
</evidence>
<dbReference type="Pfam" id="PF08242">
    <property type="entry name" value="Methyltransf_12"/>
    <property type="match status" value="1"/>
</dbReference>